<dbReference type="InterPro" id="IPR036736">
    <property type="entry name" value="ACP-like_sf"/>
</dbReference>
<dbReference type="InterPro" id="IPR020806">
    <property type="entry name" value="PKS_PP-bd"/>
</dbReference>
<dbReference type="PROSITE" id="PS50075">
    <property type="entry name" value="CARRIER"/>
    <property type="match status" value="1"/>
</dbReference>
<sequence length="905" mass="95480">VREDAGGDRRLVAYVVPTADDDADAAVAGGLPTALREHVASRLPEYMVPAAVVVLDTLPLTVNGKLDRKALPAPNFASAAGAGRGPANVREEILCQAFAEVLGLESVSVDDDFFALGGHSLLAVRLVSRVRAVLGIEVSLRMLFEAPTVAGLAARLSGAGVARSALVPWVRPERLPLSFAQQRLWFIGQLEGRSALYNVPVAIRLSGDVDQVALAAALRDVIGRHEVLRTVFPTAADGQPYQQIIGLDDLQWELQRVQVAAAELPGAVAQAVDYAFDLVSEVPIRAWLFTAGPEEHVLVVVVHHISGDGWSIGPLAKDVSAAYAARLEGRAPVWEPLPVQYADYALWQRELLGDDQDQNSLISRQVAYWRQALTGAPEELSLPVDRPRPEVASHRGHTVPVQVSADVHARIAGMARERGVTAFMVVQAALAVLLSKLGAGEDIPMGAAVAGRTDEALDDLVGFFVNTLVMRTDLSGDPTFTEVLDRVRRVSLAGFEHQDVPFERLVEELAPARSLARHPLFQVMLTYQNNAEAVLDLPGVRAHGHAVEQAGDTPIAAVAKFDLDVTLSEVLDADGVPVGIRGVVTGSTDLFDPDTVAAIGRRLERVLEAVVADPSVPLSGVDVLDAGELERVLVEWNDTAVEVASVTLPELFAAQVARTPDVPAVVFEGGSVSYAELDARANRLARYLSGLGVGAESVVALCLPRGVDVIVAMLAVSKAGAAYLPIDPEYPAERIAFMLTDARVAVLVGIEDILDELPAGRVPTVALDDPQVAAVVSAMSGEVLPVSSCVEHPAYVIYTSGSTGVPKGVVVTHAGLGSLVASQSRRFAIGEGSRVLQFASVGFDAASAEIFVSLCSGASLVVAPARELLPGAGLSGVVARFEVTHVTLPPAVLAVLEPEDLGSVT</sequence>
<name>A0ABV7SE58_9ACTN</name>
<dbReference type="Pfam" id="PF13193">
    <property type="entry name" value="AMP-binding_C"/>
    <property type="match status" value="1"/>
</dbReference>
<dbReference type="InterPro" id="IPR000873">
    <property type="entry name" value="AMP-dep_synth/lig_dom"/>
</dbReference>
<dbReference type="Gene3D" id="3.40.50.980">
    <property type="match status" value="2"/>
</dbReference>
<comment type="cofactor">
    <cofactor evidence="1">
        <name>pantetheine 4'-phosphate</name>
        <dbReference type="ChEBI" id="CHEBI:47942"/>
    </cofactor>
</comment>
<dbReference type="SUPFAM" id="SSF47336">
    <property type="entry name" value="ACP-like"/>
    <property type="match status" value="1"/>
</dbReference>
<accession>A0ABV7SE58</accession>
<evidence type="ECO:0000313" key="6">
    <source>
        <dbReference type="Proteomes" id="UP001595701"/>
    </source>
</evidence>
<dbReference type="EMBL" id="JBHRWR010000014">
    <property type="protein sequence ID" value="MFC3575222.1"/>
    <property type="molecule type" value="Genomic_DNA"/>
</dbReference>
<keyword evidence="2" id="KW-0596">Phosphopantetheine</keyword>
<dbReference type="Gene3D" id="3.30.559.30">
    <property type="entry name" value="Nonribosomal peptide synthetase, condensation domain"/>
    <property type="match status" value="1"/>
</dbReference>
<proteinExistence type="predicted"/>
<gene>
    <name evidence="5" type="ORF">ACFOZ0_18465</name>
</gene>
<evidence type="ECO:0000313" key="5">
    <source>
        <dbReference type="EMBL" id="MFC3575222.1"/>
    </source>
</evidence>
<evidence type="ECO:0000256" key="1">
    <source>
        <dbReference type="ARBA" id="ARBA00001957"/>
    </source>
</evidence>
<dbReference type="Pfam" id="PF00550">
    <property type="entry name" value="PP-binding"/>
    <property type="match status" value="1"/>
</dbReference>
<dbReference type="Gene3D" id="3.30.559.10">
    <property type="entry name" value="Chloramphenicol acetyltransferase-like domain"/>
    <property type="match status" value="1"/>
</dbReference>
<comment type="caution">
    <text evidence="5">The sequence shown here is derived from an EMBL/GenBank/DDBJ whole genome shotgun (WGS) entry which is preliminary data.</text>
</comment>
<keyword evidence="3" id="KW-0597">Phosphoprotein</keyword>
<dbReference type="InterPro" id="IPR020845">
    <property type="entry name" value="AMP-binding_CS"/>
</dbReference>
<keyword evidence="6" id="KW-1185">Reference proteome</keyword>
<evidence type="ECO:0000259" key="4">
    <source>
        <dbReference type="PROSITE" id="PS50075"/>
    </source>
</evidence>
<dbReference type="PROSITE" id="PS00455">
    <property type="entry name" value="AMP_BINDING"/>
    <property type="match status" value="1"/>
</dbReference>
<dbReference type="RefSeq" id="WP_386276006.1">
    <property type="nucleotide sequence ID" value="NZ_JBHRWR010000014.1"/>
</dbReference>
<feature type="non-terminal residue" evidence="5">
    <location>
        <position position="1"/>
    </location>
</feature>
<evidence type="ECO:0000256" key="3">
    <source>
        <dbReference type="ARBA" id="ARBA00022553"/>
    </source>
</evidence>
<dbReference type="InterPro" id="IPR001242">
    <property type="entry name" value="Condensation_dom"/>
</dbReference>
<dbReference type="Gene3D" id="1.10.1200.10">
    <property type="entry name" value="ACP-like"/>
    <property type="match status" value="1"/>
</dbReference>
<dbReference type="SUPFAM" id="SSF52777">
    <property type="entry name" value="CoA-dependent acyltransferases"/>
    <property type="match status" value="2"/>
</dbReference>
<organism evidence="5 6">
    <name type="scientific">Streptomyces yaanensis</name>
    <dbReference type="NCBI Taxonomy" id="1142239"/>
    <lineage>
        <taxon>Bacteria</taxon>
        <taxon>Bacillati</taxon>
        <taxon>Actinomycetota</taxon>
        <taxon>Actinomycetes</taxon>
        <taxon>Kitasatosporales</taxon>
        <taxon>Streptomycetaceae</taxon>
        <taxon>Streptomyces</taxon>
    </lineage>
</organism>
<dbReference type="Pfam" id="PF00668">
    <property type="entry name" value="Condensation"/>
    <property type="match status" value="1"/>
</dbReference>
<dbReference type="SMART" id="SM00823">
    <property type="entry name" value="PKS_PP"/>
    <property type="match status" value="1"/>
</dbReference>
<dbReference type="InterPro" id="IPR023213">
    <property type="entry name" value="CAT-like_dom_sf"/>
</dbReference>
<feature type="non-terminal residue" evidence="5">
    <location>
        <position position="905"/>
    </location>
</feature>
<protein>
    <submittedName>
        <fullName evidence="5">Condensation domain-containing protein</fullName>
    </submittedName>
</protein>
<dbReference type="InterPro" id="IPR006162">
    <property type="entry name" value="Ppantetheine_attach_site"/>
</dbReference>
<dbReference type="Pfam" id="PF00501">
    <property type="entry name" value="AMP-binding"/>
    <property type="match status" value="1"/>
</dbReference>
<dbReference type="InterPro" id="IPR025110">
    <property type="entry name" value="AMP-bd_C"/>
</dbReference>
<feature type="domain" description="Carrier" evidence="4">
    <location>
        <begin position="85"/>
        <end position="160"/>
    </location>
</feature>
<dbReference type="PANTHER" id="PTHR45527">
    <property type="entry name" value="NONRIBOSOMAL PEPTIDE SYNTHETASE"/>
    <property type="match status" value="1"/>
</dbReference>
<dbReference type="PANTHER" id="PTHR45527:SF1">
    <property type="entry name" value="FATTY ACID SYNTHASE"/>
    <property type="match status" value="1"/>
</dbReference>
<dbReference type="CDD" id="cd19540">
    <property type="entry name" value="LCL_NRPS-like"/>
    <property type="match status" value="1"/>
</dbReference>
<reference evidence="6" key="1">
    <citation type="journal article" date="2019" name="Int. J. Syst. Evol. Microbiol.">
        <title>The Global Catalogue of Microorganisms (GCM) 10K type strain sequencing project: providing services to taxonomists for standard genome sequencing and annotation.</title>
        <authorList>
            <consortium name="The Broad Institute Genomics Platform"/>
            <consortium name="The Broad Institute Genome Sequencing Center for Infectious Disease"/>
            <person name="Wu L."/>
            <person name="Ma J."/>
        </authorList>
    </citation>
    <scope>NUCLEOTIDE SEQUENCE [LARGE SCALE GENOMIC DNA]</scope>
    <source>
        <strain evidence="6">CGMCC 4.7035</strain>
    </source>
</reference>
<dbReference type="InterPro" id="IPR009081">
    <property type="entry name" value="PP-bd_ACP"/>
</dbReference>
<evidence type="ECO:0000256" key="2">
    <source>
        <dbReference type="ARBA" id="ARBA00022450"/>
    </source>
</evidence>
<dbReference type="SUPFAM" id="SSF56801">
    <property type="entry name" value="Acetyl-CoA synthetase-like"/>
    <property type="match status" value="2"/>
</dbReference>
<dbReference type="InterPro" id="IPR045851">
    <property type="entry name" value="AMP-bd_C_sf"/>
</dbReference>
<dbReference type="Gene3D" id="3.30.300.30">
    <property type="match status" value="1"/>
</dbReference>
<dbReference type="PROSITE" id="PS00012">
    <property type="entry name" value="PHOSPHOPANTETHEINE"/>
    <property type="match status" value="1"/>
</dbReference>
<dbReference type="Proteomes" id="UP001595701">
    <property type="component" value="Unassembled WGS sequence"/>
</dbReference>